<feature type="signal peptide" evidence="2">
    <location>
        <begin position="1"/>
        <end position="34"/>
    </location>
</feature>
<feature type="chain" id="PRO_5016157805" evidence="2">
    <location>
        <begin position="35"/>
        <end position="193"/>
    </location>
</feature>
<organism evidence="3 4">
    <name type="scientific">Micavibrio aeruginosavorus</name>
    <dbReference type="NCBI Taxonomy" id="349221"/>
    <lineage>
        <taxon>Bacteria</taxon>
        <taxon>Pseudomonadati</taxon>
        <taxon>Bdellovibrionota</taxon>
        <taxon>Bdellovibrionia</taxon>
        <taxon>Bdellovibrionales</taxon>
        <taxon>Pseudobdellovibrionaceae</taxon>
        <taxon>Micavibrio</taxon>
    </lineage>
</organism>
<feature type="non-terminal residue" evidence="3">
    <location>
        <position position="193"/>
    </location>
</feature>
<sequence>MTSGNFSKLYNFSSSLLTLAVAGAALVMPCAVFAQSEGYTPPPMFGDMTPPMVRPETATGNLVEPKRSERMEIAPSQAARPPVVVPRTSAGNANAAPAPVVTPESQPPALPAPAVESMPTMAAPTTMAPAPKMMQPIIEETQPRRAKPVKEAKPAAVSAPKEEERTAAPTPRRKPDAAPKKEKAEAAKAVSAP</sequence>
<feature type="compositionally biased region" description="Low complexity" evidence="1">
    <location>
        <begin position="92"/>
        <end position="101"/>
    </location>
</feature>
<feature type="compositionally biased region" description="Basic and acidic residues" evidence="1">
    <location>
        <begin position="173"/>
        <end position="186"/>
    </location>
</feature>
<evidence type="ECO:0000313" key="4">
    <source>
        <dbReference type="Proteomes" id="UP000249557"/>
    </source>
</evidence>
<evidence type="ECO:0000256" key="1">
    <source>
        <dbReference type="SAM" id="MobiDB-lite"/>
    </source>
</evidence>
<dbReference type="EMBL" id="QFNK01000053">
    <property type="protein sequence ID" value="PZO87555.1"/>
    <property type="molecule type" value="Genomic_DNA"/>
</dbReference>
<reference evidence="3 4" key="1">
    <citation type="submission" date="2017-08" db="EMBL/GenBank/DDBJ databases">
        <title>Infants hospitalized years apart are colonized by the same room-sourced microbial strains.</title>
        <authorList>
            <person name="Brooks B."/>
            <person name="Olm M.R."/>
            <person name="Firek B.A."/>
            <person name="Baker R."/>
            <person name="Thomas B.C."/>
            <person name="Morowitz M.J."/>
            <person name="Banfield J.F."/>
        </authorList>
    </citation>
    <scope>NUCLEOTIDE SEQUENCE [LARGE SCALE GENOMIC DNA]</scope>
    <source>
        <strain evidence="3">S2_018_000_R2_104</strain>
    </source>
</reference>
<evidence type="ECO:0000313" key="3">
    <source>
        <dbReference type="EMBL" id="PZO87555.1"/>
    </source>
</evidence>
<name>A0A2W5BWV3_9BACT</name>
<feature type="region of interest" description="Disordered" evidence="1">
    <location>
        <begin position="89"/>
        <end position="193"/>
    </location>
</feature>
<dbReference type="Proteomes" id="UP000249557">
    <property type="component" value="Unassembled WGS sequence"/>
</dbReference>
<keyword evidence="2" id="KW-0732">Signal</keyword>
<accession>A0A2W5BWV3</accession>
<protein>
    <submittedName>
        <fullName evidence="3">Uncharacterized protein</fullName>
    </submittedName>
</protein>
<evidence type="ECO:0000256" key="2">
    <source>
        <dbReference type="SAM" id="SignalP"/>
    </source>
</evidence>
<feature type="compositionally biased region" description="Low complexity" evidence="1">
    <location>
        <begin position="118"/>
        <end position="134"/>
    </location>
</feature>
<gene>
    <name evidence="3" type="ORF">DI626_03770</name>
</gene>
<comment type="caution">
    <text evidence="3">The sequence shown here is derived from an EMBL/GenBank/DDBJ whole genome shotgun (WGS) entry which is preliminary data.</text>
</comment>
<dbReference type="AlphaFoldDB" id="A0A2W5BWV3"/>
<proteinExistence type="predicted"/>